<dbReference type="GO" id="GO:0006220">
    <property type="term" value="P:pyrimidine nucleotide metabolic process"/>
    <property type="evidence" value="ECO:0007669"/>
    <property type="project" value="UniProtKB-UniRule"/>
</dbReference>
<comment type="caution">
    <text evidence="10">The sequence shown here is derived from an EMBL/GenBank/DDBJ whole genome shotgun (WGS) entry which is preliminary data.</text>
</comment>
<evidence type="ECO:0000256" key="1">
    <source>
        <dbReference type="ARBA" id="ARBA00009427"/>
    </source>
</evidence>
<accession>A0A074ME08</accession>
<name>A0A074ME08_ERYLO</name>
<dbReference type="InterPro" id="IPR027417">
    <property type="entry name" value="P-loop_NTPase"/>
</dbReference>
<proteinExistence type="inferred from homology"/>
<comment type="catalytic activity">
    <reaction evidence="6 8">
        <text>dCMP + ATP = dCDP + ADP</text>
        <dbReference type="Rhea" id="RHEA:25094"/>
        <dbReference type="ChEBI" id="CHEBI:30616"/>
        <dbReference type="ChEBI" id="CHEBI:57566"/>
        <dbReference type="ChEBI" id="CHEBI:58593"/>
        <dbReference type="ChEBI" id="CHEBI:456216"/>
        <dbReference type="EC" id="2.7.4.25"/>
    </reaction>
</comment>
<evidence type="ECO:0000256" key="6">
    <source>
        <dbReference type="ARBA" id="ARBA00047615"/>
    </source>
</evidence>
<protein>
    <recommendedName>
        <fullName evidence="8">Cytidylate kinase</fullName>
        <shortName evidence="8">CK</shortName>
        <ecNumber evidence="8">2.7.4.25</ecNumber>
    </recommendedName>
    <alternativeName>
        <fullName evidence="8">Cytidine monophosphate kinase</fullName>
        <shortName evidence="8">CMP kinase</shortName>
    </alternativeName>
</protein>
<evidence type="ECO:0000256" key="7">
    <source>
        <dbReference type="ARBA" id="ARBA00048478"/>
    </source>
</evidence>
<dbReference type="InterPro" id="IPR011994">
    <property type="entry name" value="Cytidylate_kinase_dom"/>
</dbReference>
<dbReference type="EC" id="2.7.4.25" evidence="8"/>
<evidence type="ECO:0000256" key="3">
    <source>
        <dbReference type="ARBA" id="ARBA00022741"/>
    </source>
</evidence>
<dbReference type="InterPro" id="IPR003136">
    <property type="entry name" value="Cytidylate_kin"/>
</dbReference>
<keyword evidence="4 8" id="KW-0418">Kinase</keyword>
<dbReference type="GO" id="GO:0036431">
    <property type="term" value="F:dCMP kinase activity"/>
    <property type="evidence" value="ECO:0007669"/>
    <property type="project" value="InterPro"/>
</dbReference>
<evidence type="ECO:0000313" key="11">
    <source>
        <dbReference type="Proteomes" id="UP000027647"/>
    </source>
</evidence>
<dbReference type="SUPFAM" id="SSF52540">
    <property type="entry name" value="P-loop containing nucleoside triphosphate hydrolases"/>
    <property type="match status" value="1"/>
</dbReference>
<keyword evidence="2 8" id="KW-0808">Transferase</keyword>
<dbReference type="CDD" id="cd02020">
    <property type="entry name" value="CMPK"/>
    <property type="match status" value="1"/>
</dbReference>
<reference evidence="10 11" key="1">
    <citation type="submission" date="2014-04" db="EMBL/GenBank/DDBJ databases">
        <title>A comprehensive comparison of genomes of Erythrobacter spp. strains.</title>
        <authorList>
            <person name="Zheng Q."/>
        </authorList>
    </citation>
    <scope>NUCLEOTIDE SEQUENCE [LARGE SCALE GENOMIC DNA]</scope>
    <source>
        <strain evidence="10 11">DSM 6997</strain>
    </source>
</reference>
<comment type="catalytic activity">
    <reaction evidence="7 8">
        <text>CMP + ATP = CDP + ADP</text>
        <dbReference type="Rhea" id="RHEA:11600"/>
        <dbReference type="ChEBI" id="CHEBI:30616"/>
        <dbReference type="ChEBI" id="CHEBI:58069"/>
        <dbReference type="ChEBI" id="CHEBI:60377"/>
        <dbReference type="ChEBI" id="CHEBI:456216"/>
        <dbReference type="EC" id="2.7.4.25"/>
    </reaction>
</comment>
<dbReference type="HAMAP" id="MF_00238">
    <property type="entry name" value="Cytidyl_kinase_type1"/>
    <property type="match status" value="1"/>
</dbReference>
<dbReference type="RefSeq" id="WP_034958017.1">
    <property type="nucleotide sequence ID" value="NZ_JMIW01000001.1"/>
</dbReference>
<feature type="binding site" evidence="8">
    <location>
        <begin position="7"/>
        <end position="15"/>
    </location>
    <ligand>
        <name>ATP</name>
        <dbReference type="ChEBI" id="CHEBI:30616"/>
    </ligand>
</feature>
<keyword evidence="5 8" id="KW-0067">ATP-binding</keyword>
<dbReference type="GO" id="GO:0036430">
    <property type="term" value="F:CMP kinase activity"/>
    <property type="evidence" value="ECO:0007669"/>
    <property type="project" value="RHEA"/>
</dbReference>
<evidence type="ECO:0000259" key="9">
    <source>
        <dbReference type="Pfam" id="PF02224"/>
    </source>
</evidence>
<comment type="subcellular location">
    <subcellularLocation>
        <location evidence="8">Cytoplasm</location>
    </subcellularLocation>
</comment>
<dbReference type="AlphaFoldDB" id="A0A074ME08"/>
<keyword evidence="3 8" id="KW-0547">Nucleotide-binding</keyword>
<dbReference type="EMBL" id="JMIW01000001">
    <property type="protein sequence ID" value="KEO91694.1"/>
    <property type="molecule type" value="Genomic_DNA"/>
</dbReference>
<evidence type="ECO:0000256" key="5">
    <source>
        <dbReference type="ARBA" id="ARBA00022840"/>
    </source>
</evidence>
<gene>
    <name evidence="8" type="primary">cmk</name>
    <name evidence="10" type="ORF">EH31_03210</name>
</gene>
<evidence type="ECO:0000256" key="8">
    <source>
        <dbReference type="HAMAP-Rule" id="MF_00238"/>
    </source>
</evidence>
<dbReference type="eggNOG" id="COG0283">
    <property type="taxonomic scope" value="Bacteria"/>
</dbReference>
<dbReference type="STRING" id="1044.EH31_03210"/>
<keyword evidence="8" id="KW-0963">Cytoplasm</keyword>
<dbReference type="Gene3D" id="3.40.50.300">
    <property type="entry name" value="P-loop containing nucleotide triphosphate hydrolases"/>
    <property type="match status" value="1"/>
</dbReference>
<evidence type="ECO:0000256" key="4">
    <source>
        <dbReference type="ARBA" id="ARBA00022777"/>
    </source>
</evidence>
<dbReference type="GO" id="GO:0005737">
    <property type="term" value="C:cytoplasm"/>
    <property type="evidence" value="ECO:0007669"/>
    <property type="project" value="UniProtKB-SubCell"/>
</dbReference>
<keyword evidence="11" id="KW-1185">Reference proteome</keyword>
<evidence type="ECO:0000313" key="10">
    <source>
        <dbReference type="EMBL" id="KEO91694.1"/>
    </source>
</evidence>
<dbReference type="OrthoDB" id="9807434at2"/>
<dbReference type="GO" id="GO:0005524">
    <property type="term" value="F:ATP binding"/>
    <property type="evidence" value="ECO:0007669"/>
    <property type="project" value="UniProtKB-UniRule"/>
</dbReference>
<dbReference type="Proteomes" id="UP000027647">
    <property type="component" value="Unassembled WGS sequence"/>
</dbReference>
<evidence type="ECO:0000256" key="2">
    <source>
        <dbReference type="ARBA" id="ARBA00022679"/>
    </source>
</evidence>
<comment type="similarity">
    <text evidence="1 8">Belongs to the cytidylate kinase family. Type 1 subfamily.</text>
</comment>
<feature type="domain" description="Cytidylate kinase" evidence="9">
    <location>
        <begin position="3"/>
        <end position="206"/>
    </location>
</feature>
<dbReference type="Pfam" id="PF02224">
    <property type="entry name" value="Cytidylate_kin"/>
    <property type="match status" value="1"/>
</dbReference>
<sequence>MIIAVDGPTASGKGTIAKRLAAHFGVPCLDTGLLYRAVGRQVAINEGDPDNPAEALAACAFPDELLDDEVLRTEESGGLASRVSVHPEVREALFKRQRAFAEQPGGAVLDGRDIGTVIAPDADVKLFITASVQSRARRRWMEMVDKKLDHEEEIPLSEIEKDVVARDARDINRKDAPLKAAPDAFVIDTTSLDREQAFEMVLETVEEALKNR</sequence>
<organism evidence="10 11">
    <name type="scientific">Erythrobacter longus</name>
    <dbReference type="NCBI Taxonomy" id="1044"/>
    <lineage>
        <taxon>Bacteria</taxon>
        <taxon>Pseudomonadati</taxon>
        <taxon>Pseudomonadota</taxon>
        <taxon>Alphaproteobacteria</taxon>
        <taxon>Sphingomonadales</taxon>
        <taxon>Erythrobacteraceae</taxon>
        <taxon>Erythrobacter/Porphyrobacter group</taxon>
        <taxon>Erythrobacter</taxon>
    </lineage>
</organism>